<name>A0AA95J827_9VIRU</name>
<reference evidence="1" key="1">
    <citation type="submission" date="2022-06" db="EMBL/GenBank/DDBJ databases">
        <authorList>
            <person name="Legendre M."/>
            <person name="Claverie J.-M."/>
            <person name="Alempic J.-M."/>
            <person name="Abergel C."/>
        </authorList>
    </citation>
    <scope>NUCLEOTIDE SEQUENCE</scope>
    <source>
        <strain evidence="1">Kuranda</strain>
    </source>
</reference>
<proteinExistence type="predicted"/>
<sequence>MEPTRDSAAASSLGLPPEMIMHILDYTDDATFCAARLAHRSFAMHDREAIHLTRRLPRWLRTDPHSLCSRNHVEAILALVAAGVPLGREHMSTAIAHHAFGVVMALPASACERGRIPLAATDAAASIGDLDALGQLYDSHRAVWSASAMDLAAANGHLAAVKFLYGRGILGTTTAIDDAVLNGHAGVVEFLLAHHHKPAADPRPGGVIVPTPAQQAYGRQGCTYDAMCNAALNGRLDIVRMLDINGARCRKDAMDCAAAGGHLDIVVYLDENRAEGCTVDAMDDAASRGHMDVVAYLDTHRREGCTTKAMDGAADAGHLDIVMYLHNNRREGCTTWAMDGAAGEGHLDVVKFLHENRREGCTADAIDMAAAAGFMDVVVYLCEHVGADCTPRAMDRAAEAGHDAIVRYLYGRFGARCTPRAAIASQRHGHTDTALLLRGGRL</sequence>
<gene>
    <name evidence="1" type="ORF">pkur_cds_782</name>
</gene>
<dbReference type="InterPro" id="IPR036770">
    <property type="entry name" value="Ankyrin_rpt-contain_sf"/>
</dbReference>
<dbReference type="InterPro" id="IPR052050">
    <property type="entry name" value="SecEffector_AnkRepeat"/>
</dbReference>
<evidence type="ECO:0000313" key="1">
    <source>
        <dbReference type="EMBL" id="WBR14956.1"/>
    </source>
</evidence>
<accession>A0AA95J827</accession>
<dbReference type="EMBL" id="ON887157">
    <property type="protein sequence ID" value="WBR14956.1"/>
    <property type="molecule type" value="Genomic_DNA"/>
</dbReference>
<dbReference type="SUPFAM" id="SSF48403">
    <property type="entry name" value="Ankyrin repeat"/>
    <property type="match status" value="1"/>
</dbReference>
<dbReference type="PANTHER" id="PTHR46586:SF3">
    <property type="entry name" value="ANKYRIN REPEAT-CONTAINING PROTEIN"/>
    <property type="match status" value="1"/>
</dbReference>
<dbReference type="Proteomes" id="UP001185135">
    <property type="component" value="Segment"/>
</dbReference>
<dbReference type="Gene3D" id="1.25.40.20">
    <property type="entry name" value="Ankyrin repeat-containing domain"/>
    <property type="match status" value="3"/>
</dbReference>
<organism evidence="1 2">
    <name type="scientific">Pandoravirus kuranda</name>
    <dbReference type="NCBI Taxonomy" id="3019033"/>
    <lineage>
        <taxon>Viruses</taxon>
        <taxon>Pandoravirus</taxon>
    </lineage>
</organism>
<evidence type="ECO:0000313" key="2">
    <source>
        <dbReference type="Proteomes" id="UP001185135"/>
    </source>
</evidence>
<protein>
    <submittedName>
        <fullName evidence="1">Ankyrin repeat protein</fullName>
    </submittedName>
</protein>
<dbReference type="PANTHER" id="PTHR46586">
    <property type="entry name" value="ANKYRIN REPEAT-CONTAINING PROTEIN"/>
    <property type="match status" value="1"/>
</dbReference>